<dbReference type="InterPro" id="IPR029526">
    <property type="entry name" value="PGBD"/>
</dbReference>
<evidence type="ECO:0000313" key="4">
    <source>
        <dbReference type="EMBL" id="CAF1588177.1"/>
    </source>
</evidence>
<dbReference type="AlphaFoldDB" id="A0A815ZRL6"/>
<keyword evidence="6" id="KW-1185">Reference proteome</keyword>
<name>A0A815ZRL6_9BILA</name>
<dbReference type="EMBL" id="CAJNOQ010033075">
    <property type="protein sequence ID" value="CAF1588177.1"/>
    <property type="molecule type" value="Genomic_DNA"/>
</dbReference>
<proteinExistence type="predicted"/>
<dbReference type="EMBL" id="CAJOBC010099173">
    <property type="protein sequence ID" value="CAF4459000.1"/>
    <property type="molecule type" value="Genomic_DNA"/>
</dbReference>
<gene>
    <name evidence="4" type="ORF">GPM918_LOCUS41570</name>
    <name evidence="5" type="ORF">SRO942_LOCUS42642</name>
</gene>
<protein>
    <recommendedName>
        <fullName evidence="7">PiggyBac transposable element-derived protein domain-containing protein</fullName>
    </recommendedName>
</protein>
<dbReference type="Proteomes" id="UP000663829">
    <property type="component" value="Unassembled WGS sequence"/>
</dbReference>
<feature type="region of interest" description="Disordered" evidence="1">
    <location>
        <begin position="299"/>
        <end position="326"/>
    </location>
</feature>
<dbReference type="OrthoDB" id="6740508at2759"/>
<organism evidence="4 6">
    <name type="scientific">Didymodactylos carnosus</name>
    <dbReference type="NCBI Taxonomy" id="1234261"/>
    <lineage>
        <taxon>Eukaryota</taxon>
        <taxon>Metazoa</taxon>
        <taxon>Spiralia</taxon>
        <taxon>Gnathifera</taxon>
        <taxon>Rotifera</taxon>
        <taxon>Eurotatoria</taxon>
        <taxon>Bdelloidea</taxon>
        <taxon>Philodinida</taxon>
        <taxon>Philodinidae</taxon>
        <taxon>Didymodactylos</taxon>
    </lineage>
</organism>
<evidence type="ECO:0000256" key="1">
    <source>
        <dbReference type="SAM" id="MobiDB-lite"/>
    </source>
</evidence>
<evidence type="ECO:0000259" key="2">
    <source>
        <dbReference type="Pfam" id="PF13842"/>
    </source>
</evidence>
<dbReference type="Pfam" id="PF13843">
    <property type="entry name" value="DDE_Tnp_1_7"/>
    <property type="match status" value="1"/>
</dbReference>
<evidence type="ECO:0000259" key="3">
    <source>
        <dbReference type="Pfam" id="PF13843"/>
    </source>
</evidence>
<feature type="domain" description="PiggyBac transposable element-derived protein 4 C-terminal zinc-finger" evidence="2">
    <location>
        <begin position="348"/>
        <end position="385"/>
    </location>
</feature>
<dbReference type="InterPro" id="IPR032718">
    <property type="entry name" value="PGBD4_Znf_C"/>
</dbReference>
<reference evidence="4" key="1">
    <citation type="submission" date="2021-02" db="EMBL/GenBank/DDBJ databases">
        <authorList>
            <person name="Nowell W R."/>
        </authorList>
    </citation>
    <scope>NUCLEOTIDE SEQUENCE</scope>
</reference>
<dbReference type="PANTHER" id="PTHR46599">
    <property type="entry name" value="PIGGYBAC TRANSPOSABLE ELEMENT-DERIVED PROTEIN 4"/>
    <property type="match status" value="1"/>
</dbReference>
<comment type="caution">
    <text evidence="4">The sequence shown here is derived from an EMBL/GenBank/DDBJ whole genome shotgun (WGS) entry which is preliminary data.</text>
</comment>
<sequence>MSRNRFRQISSSLHFTNNDNITNNSDRLFKILPIINYFKPKFLNIYKPEQQLSLDESIIPWRGRLCFKVYNSSKIIKYGILVRMVCEATSGYICNLEIYCAKGLKLRDTILNLMTPYFDLWHHLYMDNYYNSVENSQILLKHKIRICGTIRINRDVPVCLKTVQLKKGKTVYRRKKDVLVQIWRSKNDVRIISTIHSAEMKESRNIDRTTKEKIIKPVGIIDYNKYMKGVDRVDQYISCFRIARKTKKWTNRVFFYLLNCAIFNAYRVYNNLNTKKMRYKKFLHAIARMWITDDIQDVDDDEENEENPGPSELRTRRAPKLDPPTRLSQDMKQHILEKIIGTGKIRHPQRRCRVCAKHNKRSTTIYICKHCNVPLHRGKCFTKYHTLKHY</sequence>
<evidence type="ECO:0000313" key="5">
    <source>
        <dbReference type="EMBL" id="CAF4459000.1"/>
    </source>
</evidence>
<accession>A0A815ZRL6</accession>
<dbReference type="PANTHER" id="PTHR46599:SF3">
    <property type="entry name" value="PIGGYBAC TRANSPOSABLE ELEMENT-DERIVED PROTEIN 4"/>
    <property type="match status" value="1"/>
</dbReference>
<evidence type="ECO:0000313" key="6">
    <source>
        <dbReference type="Proteomes" id="UP000663829"/>
    </source>
</evidence>
<dbReference type="Pfam" id="PF13842">
    <property type="entry name" value="zf-Tnp_2"/>
    <property type="match status" value="1"/>
</dbReference>
<dbReference type="Proteomes" id="UP000681722">
    <property type="component" value="Unassembled WGS sequence"/>
</dbReference>
<feature type="domain" description="PiggyBac transposable element-derived protein" evidence="3">
    <location>
        <begin position="1"/>
        <end position="266"/>
    </location>
</feature>
<evidence type="ECO:0008006" key="7">
    <source>
        <dbReference type="Google" id="ProtNLM"/>
    </source>
</evidence>